<proteinExistence type="predicted"/>
<evidence type="ECO:0000256" key="1">
    <source>
        <dbReference type="SAM" id="MobiDB-lite"/>
    </source>
</evidence>
<evidence type="ECO:0000313" key="2">
    <source>
        <dbReference type="EMBL" id="KAF5181674.1"/>
    </source>
</evidence>
<name>A0A7J6V9A4_THATH</name>
<evidence type="ECO:0000313" key="3">
    <source>
        <dbReference type="Proteomes" id="UP000554482"/>
    </source>
</evidence>
<comment type="caution">
    <text evidence="2">The sequence shown here is derived from an EMBL/GenBank/DDBJ whole genome shotgun (WGS) entry which is preliminary data.</text>
</comment>
<protein>
    <submittedName>
        <fullName evidence="2">Uncharacterized protein</fullName>
    </submittedName>
</protein>
<dbReference type="AlphaFoldDB" id="A0A7J6V9A4"/>
<accession>A0A7J6V9A4</accession>
<keyword evidence="3" id="KW-1185">Reference proteome</keyword>
<dbReference type="EMBL" id="JABWDY010035889">
    <property type="protein sequence ID" value="KAF5181674.1"/>
    <property type="molecule type" value="Genomic_DNA"/>
</dbReference>
<gene>
    <name evidence="2" type="ORF">FRX31_028739</name>
</gene>
<reference evidence="2 3" key="1">
    <citation type="submission" date="2020-06" db="EMBL/GenBank/DDBJ databases">
        <title>Transcriptomic and genomic resources for Thalictrum thalictroides and T. hernandezii: Facilitating candidate gene discovery in an emerging model plant lineage.</title>
        <authorList>
            <person name="Arias T."/>
            <person name="Riano-Pachon D.M."/>
            <person name="Di Stilio V.S."/>
        </authorList>
    </citation>
    <scope>NUCLEOTIDE SEQUENCE [LARGE SCALE GENOMIC DNA]</scope>
    <source>
        <strain evidence="3">cv. WT478/WT964</strain>
        <tissue evidence="2">Leaves</tissue>
    </source>
</reference>
<dbReference type="Proteomes" id="UP000554482">
    <property type="component" value="Unassembled WGS sequence"/>
</dbReference>
<organism evidence="2 3">
    <name type="scientific">Thalictrum thalictroides</name>
    <name type="common">Rue-anemone</name>
    <name type="synonym">Anemone thalictroides</name>
    <dbReference type="NCBI Taxonomy" id="46969"/>
    <lineage>
        <taxon>Eukaryota</taxon>
        <taxon>Viridiplantae</taxon>
        <taxon>Streptophyta</taxon>
        <taxon>Embryophyta</taxon>
        <taxon>Tracheophyta</taxon>
        <taxon>Spermatophyta</taxon>
        <taxon>Magnoliopsida</taxon>
        <taxon>Ranunculales</taxon>
        <taxon>Ranunculaceae</taxon>
        <taxon>Thalictroideae</taxon>
        <taxon>Thalictrum</taxon>
    </lineage>
</organism>
<feature type="region of interest" description="Disordered" evidence="1">
    <location>
        <begin position="1"/>
        <end position="36"/>
    </location>
</feature>
<sequence>MQSYNPPYYSLLRRGYDGRGRSPPRRGYGGPSREQNNGSLLVCIISVACRPDDLRGQSEGFGPVTQ</sequence>